<dbReference type="InterPro" id="IPR006630">
    <property type="entry name" value="La_HTH"/>
</dbReference>
<evidence type="ECO:0000256" key="5">
    <source>
        <dbReference type="SAM" id="MobiDB-lite"/>
    </source>
</evidence>
<accession>A0ABM1F6S3</accession>
<dbReference type="PROSITE" id="PS51938">
    <property type="entry name" value="SUZ_C"/>
    <property type="match status" value="1"/>
</dbReference>
<dbReference type="PROSITE" id="PS50961">
    <property type="entry name" value="HTH_LA"/>
    <property type="match status" value="1"/>
</dbReference>
<dbReference type="SUPFAM" id="SSF54928">
    <property type="entry name" value="RNA-binding domain, RBD"/>
    <property type="match status" value="1"/>
</dbReference>
<gene>
    <name evidence="9" type="primary">LOC106820099</name>
</gene>
<dbReference type="InterPro" id="IPR036388">
    <property type="entry name" value="WH-like_DNA-bd_sf"/>
</dbReference>
<feature type="compositionally biased region" description="Polar residues" evidence="5">
    <location>
        <begin position="418"/>
        <end position="432"/>
    </location>
</feature>
<dbReference type="InterPro" id="IPR012677">
    <property type="entry name" value="Nucleotide-bd_a/b_plait_sf"/>
</dbReference>
<dbReference type="PRINTS" id="PR00302">
    <property type="entry name" value="LUPUSLA"/>
</dbReference>
<evidence type="ECO:0000256" key="4">
    <source>
        <dbReference type="PROSITE-ProRule" id="PRU00332"/>
    </source>
</evidence>
<dbReference type="SMART" id="SM00715">
    <property type="entry name" value="LA"/>
    <property type="match status" value="1"/>
</dbReference>
<dbReference type="InterPro" id="IPR034880">
    <property type="entry name" value="LARP6_RRM"/>
</dbReference>
<feature type="domain" description="SUZ-C" evidence="7">
    <location>
        <begin position="456"/>
        <end position="511"/>
    </location>
</feature>
<feature type="compositionally biased region" description="Basic and acidic residues" evidence="5">
    <location>
        <begin position="287"/>
        <end position="297"/>
    </location>
</feature>
<dbReference type="InterPro" id="IPR035979">
    <property type="entry name" value="RBD_domain_sf"/>
</dbReference>
<evidence type="ECO:0000256" key="1">
    <source>
        <dbReference type="ARBA" id="ARBA00004123"/>
    </source>
</evidence>
<dbReference type="InterPro" id="IPR036390">
    <property type="entry name" value="WH_DNA-bd_sf"/>
</dbReference>
<name>A0ABM1F6S3_PRICU</name>
<evidence type="ECO:0000313" key="8">
    <source>
        <dbReference type="Proteomes" id="UP000695022"/>
    </source>
</evidence>
<organism evidence="8 9">
    <name type="scientific">Priapulus caudatus</name>
    <name type="common">Priapulid worm</name>
    <dbReference type="NCBI Taxonomy" id="37621"/>
    <lineage>
        <taxon>Eukaryota</taxon>
        <taxon>Metazoa</taxon>
        <taxon>Ecdysozoa</taxon>
        <taxon>Scalidophora</taxon>
        <taxon>Priapulida</taxon>
        <taxon>Priapulimorpha</taxon>
        <taxon>Priapulimorphida</taxon>
        <taxon>Priapulidae</taxon>
        <taxon>Priapulus</taxon>
    </lineage>
</organism>
<protein>
    <submittedName>
        <fullName evidence="9">La-related protein 6-like</fullName>
    </submittedName>
</protein>
<dbReference type="InterPro" id="IPR024642">
    <property type="entry name" value="SUZ-C"/>
</dbReference>
<feature type="compositionally biased region" description="Basic and acidic residues" evidence="5">
    <location>
        <begin position="387"/>
        <end position="409"/>
    </location>
</feature>
<feature type="compositionally biased region" description="Basic and acidic residues" evidence="5">
    <location>
        <begin position="73"/>
        <end position="94"/>
    </location>
</feature>
<keyword evidence="2 4" id="KW-0694">RNA-binding</keyword>
<reference evidence="9" key="1">
    <citation type="submission" date="2025-08" db="UniProtKB">
        <authorList>
            <consortium name="RefSeq"/>
        </authorList>
    </citation>
    <scope>IDENTIFICATION</scope>
</reference>
<evidence type="ECO:0000256" key="3">
    <source>
        <dbReference type="ARBA" id="ARBA00023242"/>
    </source>
</evidence>
<feature type="region of interest" description="Disordered" evidence="5">
    <location>
        <begin position="58"/>
        <end position="94"/>
    </location>
</feature>
<dbReference type="Pfam" id="PF12901">
    <property type="entry name" value="SUZ-C"/>
    <property type="match status" value="1"/>
</dbReference>
<evidence type="ECO:0000259" key="6">
    <source>
        <dbReference type="PROSITE" id="PS50961"/>
    </source>
</evidence>
<dbReference type="SUPFAM" id="SSF46785">
    <property type="entry name" value="Winged helix' DNA-binding domain"/>
    <property type="match status" value="1"/>
</dbReference>
<dbReference type="CDD" id="cd08033">
    <property type="entry name" value="LARP_6"/>
    <property type="match status" value="1"/>
</dbReference>
<dbReference type="Gene3D" id="1.10.10.10">
    <property type="entry name" value="Winged helix-like DNA-binding domain superfamily/Winged helix DNA-binding domain"/>
    <property type="match status" value="1"/>
</dbReference>
<dbReference type="InterPro" id="IPR045180">
    <property type="entry name" value="La_dom_prot"/>
</dbReference>
<keyword evidence="3" id="KW-0539">Nucleus</keyword>
<dbReference type="InterPro" id="IPR002344">
    <property type="entry name" value="Lupus_La"/>
</dbReference>
<dbReference type="CDD" id="cd12289">
    <property type="entry name" value="RRM_LARP6"/>
    <property type="match status" value="1"/>
</dbReference>
<keyword evidence="8" id="KW-1185">Reference proteome</keyword>
<dbReference type="PANTHER" id="PTHR22792:SF140">
    <property type="entry name" value="ACHILLES, ISOFORM A"/>
    <property type="match status" value="1"/>
</dbReference>
<evidence type="ECO:0000259" key="7">
    <source>
        <dbReference type="PROSITE" id="PS51938"/>
    </source>
</evidence>
<dbReference type="Pfam" id="PF05383">
    <property type="entry name" value="La"/>
    <property type="match status" value="1"/>
</dbReference>
<sequence length="522" mass="56827">MEKAAVSVAAGDAGNGTNMVTATMPPGGAAGVQTTACGTGRTDVHDVMPELYVVCVSDEENETGQASDGDIEGSPRERKSSHGSKEDVDDWKPPDEELQQKIINQVEFYFCDANIIKDAFLLKHVRKNKEGFVSIKLITSFKKMKSLTKDYRNVAYSLRKSEKLRVNDEGTKVKRIEPLPDWDETTPSRTIVAMNLPLEIPSIETVSQMFSKCGEISLVRILRPGKAVPPDVRPHAASHPEIGQTMCALVEFEKAASAENAEKLMNDRSDWRSGLRVVKLAKKKEKAVKAKEQDKLKKQGSSGQALTPTEEGIAGKDDKKKRKRNKRRPGSKGSMCDGEVLSDNPQGERVPDVHLLSPHGRPRSSTSEGEGLNMSKAADIRISSPRFEARPRSRTWNARDTDSIEDTNRLRVSPCITPKSTPTTSRKNTPKSSPGVRRKGQPGNKSRECEGEATVSPSSPWVQRRLLAASSSPGVSPVCSPRLGRRQVGDTCGLLRQPKGPDGSTGFYGGIGRGKSCAGVSQ</sequence>
<dbReference type="Proteomes" id="UP000695022">
    <property type="component" value="Unplaced"/>
</dbReference>
<proteinExistence type="predicted"/>
<feature type="domain" description="HTH La-type RNA-binding" evidence="6">
    <location>
        <begin position="92"/>
        <end position="183"/>
    </location>
</feature>
<feature type="compositionally biased region" description="Basic residues" evidence="5">
    <location>
        <begin position="319"/>
        <end position="330"/>
    </location>
</feature>
<dbReference type="PANTHER" id="PTHR22792">
    <property type="entry name" value="LUPUS LA PROTEIN-RELATED"/>
    <property type="match status" value="1"/>
</dbReference>
<feature type="region of interest" description="Disordered" evidence="5">
    <location>
        <begin position="491"/>
        <end position="522"/>
    </location>
</feature>
<dbReference type="Gene3D" id="3.30.70.330">
    <property type="match status" value="1"/>
</dbReference>
<dbReference type="RefSeq" id="XP_014680144.1">
    <property type="nucleotide sequence ID" value="XM_014824658.1"/>
</dbReference>
<comment type="subcellular location">
    <subcellularLocation>
        <location evidence="1">Nucleus</location>
    </subcellularLocation>
</comment>
<evidence type="ECO:0000256" key="2">
    <source>
        <dbReference type="ARBA" id="ARBA00022884"/>
    </source>
</evidence>
<dbReference type="GeneID" id="106820099"/>
<feature type="region of interest" description="Disordered" evidence="5">
    <location>
        <begin position="282"/>
        <end position="462"/>
    </location>
</feature>
<evidence type="ECO:0000313" key="9">
    <source>
        <dbReference type="RefSeq" id="XP_014680144.1"/>
    </source>
</evidence>